<comment type="catalytic activity">
    <reaction evidence="12">
        <text>a 2'-deoxyribonucleoside 5'-diphosphate + [thioredoxin]-disulfide + H2O = a ribonucleoside 5'-diphosphate + [thioredoxin]-dithiol</text>
        <dbReference type="Rhea" id="RHEA:23252"/>
        <dbReference type="Rhea" id="RHEA-COMP:10698"/>
        <dbReference type="Rhea" id="RHEA-COMP:10700"/>
        <dbReference type="ChEBI" id="CHEBI:15377"/>
        <dbReference type="ChEBI" id="CHEBI:29950"/>
        <dbReference type="ChEBI" id="CHEBI:50058"/>
        <dbReference type="ChEBI" id="CHEBI:57930"/>
        <dbReference type="ChEBI" id="CHEBI:73316"/>
        <dbReference type="EC" id="1.17.4.1"/>
    </reaction>
</comment>
<dbReference type="Pfam" id="PF14890">
    <property type="entry name" value="Intein_splicing"/>
    <property type="match status" value="1"/>
</dbReference>
<dbReference type="InterPro" id="IPR004860">
    <property type="entry name" value="LAGLIDADG_dom"/>
</dbReference>
<dbReference type="Pfam" id="PF14528">
    <property type="entry name" value="LAGLIDADG_3"/>
    <property type="match status" value="1"/>
</dbReference>
<gene>
    <name evidence="15" type="ORF">DIAAKJNI_00398</name>
</gene>
<evidence type="ECO:0000256" key="1">
    <source>
        <dbReference type="ARBA" id="ARBA00001922"/>
    </source>
</evidence>
<dbReference type="Proteomes" id="UP000639006">
    <property type="component" value="Unassembled WGS sequence"/>
</dbReference>
<dbReference type="GO" id="GO:0009263">
    <property type="term" value="P:deoxyribonucleotide biosynthetic process"/>
    <property type="evidence" value="ECO:0007669"/>
    <property type="project" value="UniProtKB-KW"/>
</dbReference>
<comment type="cofactor">
    <cofactor evidence="1">
        <name>adenosylcob(III)alamin</name>
        <dbReference type="ChEBI" id="CHEBI:18408"/>
    </cofactor>
</comment>
<dbReference type="PROSITE" id="PS50817">
    <property type="entry name" value="INTEIN_N_TER"/>
    <property type="match status" value="1"/>
</dbReference>
<reference evidence="15" key="1">
    <citation type="submission" date="2020-10" db="EMBL/GenBank/DDBJ databases">
        <authorList>
            <person name="Hahn C.J."/>
            <person name="Laso-Perez R."/>
            <person name="Vulcano F."/>
            <person name="Vaziourakis K.-M."/>
            <person name="Stokke R."/>
            <person name="Steen I.H."/>
            <person name="Teske A."/>
            <person name="Boetius A."/>
            <person name="Liebeke M."/>
            <person name="Amann R."/>
            <person name="Knittel K."/>
        </authorList>
    </citation>
    <scope>NUCLEOTIDE SEQUENCE</scope>
    <source>
        <strain evidence="15">Gfbio:e3339647-f889-4370-9287-4fb5cb688e4c:AG392M11_GoMArc1</strain>
    </source>
</reference>
<evidence type="ECO:0000313" key="16">
    <source>
        <dbReference type="Proteomes" id="UP000639006"/>
    </source>
</evidence>
<dbReference type="NCBIfam" id="TIGR01445">
    <property type="entry name" value="intein_Nterm"/>
    <property type="match status" value="1"/>
</dbReference>
<keyword evidence="7" id="KW-0651">Protein splicing</keyword>
<evidence type="ECO:0000259" key="13">
    <source>
        <dbReference type="PROSITE" id="PS50819"/>
    </source>
</evidence>
<evidence type="ECO:0000256" key="7">
    <source>
        <dbReference type="ARBA" id="ARBA00023000"/>
    </source>
</evidence>
<dbReference type="InterPro" id="IPR006141">
    <property type="entry name" value="Intein_N"/>
</dbReference>
<dbReference type="PROSITE" id="PS50819">
    <property type="entry name" value="INTEIN_ENDONUCLEASE"/>
    <property type="match status" value="1"/>
</dbReference>
<dbReference type="InterPro" id="IPR013509">
    <property type="entry name" value="RNR_lsu_N"/>
</dbReference>
<dbReference type="PROSITE" id="PS51161">
    <property type="entry name" value="ATP_CONE"/>
    <property type="match status" value="1"/>
</dbReference>
<keyword evidence="5" id="KW-0068">Autocatalytic cleavage</keyword>
<keyword evidence="3" id="KW-0846">Cobalamin</keyword>
<dbReference type="GO" id="GO:0004748">
    <property type="term" value="F:ribonucleoside-diphosphate reductase activity, thioredoxin disulfide as acceptor"/>
    <property type="evidence" value="ECO:0007669"/>
    <property type="project" value="UniProtKB-EC"/>
</dbReference>
<dbReference type="InterPro" id="IPR003586">
    <property type="entry name" value="Hint_dom_C"/>
</dbReference>
<dbReference type="PROSITE" id="PS50818">
    <property type="entry name" value="INTEIN_C_TER"/>
    <property type="match status" value="1"/>
</dbReference>
<dbReference type="Gene3D" id="2.170.16.10">
    <property type="entry name" value="Hedgehog/Intein (Hint) domain"/>
    <property type="match status" value="1"/>
</dbReference>
<name>A0A811T6F6_9EURY</name>
<dbReference type="InterPro" id="IPR003587">
    <property type="entry name" value="Hint_dom_N"/>
</dbReference>
<dbReference type="InterPro" id="IPR005144">
    <property type="entry name" value="ATP-cone_dom"/>
</dbReference>
<dbReference type="InterPro" id="IPR036844">
    <property type="entry name" value="Hint_dom_sf"/>
</dbReference>
<comment type="caution">
    <text evidence="15">The sequence shown here is derived from an EMBL/GenBank/DDBJ whole genome shotgun (WGS) entry which is preliminary data.</text>
</comment>
<dbReference type="PANTHER" id="PTHR43371:SF1">
    <property type="entry name" value="RIBONUCLEOSIDE-DIPHOSPHATE REDUCTASE"/>
    <property type="match status" value="1"/>
</dbReference>
<dbReference type="InterPro" id="IPR000788">
    <property type="entry name" value="RNR_lg_C"/>
</dbReference>
<dbReference type="UniPathway" id="UPA00326"/>
<dbReference type="Gene3D" id="3.20.70.20">
    <property type="match status" value="2"/>
</dbReference>
<feature type="domain" description="ATP-cone" evidence="14">
    <location>
        <begin position="3"/>
        <end position="92"/>
    </location>
</feature>
<protein>
    <recommendedName>
        <fullName evidence="2 12">Ribonucleoside-diphosphate reductase</fullName>
        <ecNumber evidence="2 12">1.17.4.1</ecNumber>
    </recommendedName>
</protein>
<dbReference type="InterPro" id="IPR027434">
    <property type="entry name" value="Homing_endonucl"/>
</dbReference>
<dbReference type="GO" id="GO:0016539">
    <property type="term" value="P:intein-mediated protein splicing"/>
    <property type="evidence" value="ECO:0007669"/>
    <property type="project" value="InterPro"/>
</dbReference>
<dbReference type="InterPro" id="IPR006142">
    <property type="entry name" value="INTEIN"/>
</dbReference>
<keyword evidence="6 11" id="KW-0067">ATP-binding</keyword>
<evidence type="ECO:0000313" key="15">
    <source>
        <dbReference type="EMBL" id="CAD6492834.1"/>
    </source>
</evidence>
<evidence type="ECO:0000256" key="8">
    <source>
        <dbReference type="ARBA" id="ARBA00023002"/>
    </source>
</evidence>
<evidence type="ECO:0000256" key="5">
    <source>
        <dbReference type="ARBA" id="ARBA00022813"/>
    </source>
</evidence>
<dbReference type="InterPro" id="IPR008926">
    <property type="entry name" value="RNR_R1-su_N"/>
</dbReference>
<dbReference type="SMART" id="SM00305">
    <property type="entry name" value="HintC"/>
    <property type="match status" value="1"/>
</dbReference>
<dbReference type="GO" id="GO:0005524">
    <property type="term" value="F:ATP binding"/>
    <property type="evidence" value="ECO:0007669"/>
    <property type="project" value="UniProtKB-UniRule"/>
</dbReference>
<dbReference type="SUPFAM" id="SSF51294">
    <property type="entry name" value="Hedgehog/intein (Hint) domain"/>
    <property type="match status" value="1"/>
</dbReference>
<dbReference type="SMART" id="SM00306">
    <property type="entry name" value="HintN"/>
    <property type="match status" value="1"/>
</dbReference>
<comment type="function">
    <text evidence="12">Provides the precursors necessary for DNA synthesis. Catalyzes the biosynthesis of deoxyribonucleotides from the corresponding ribonucleotides.</text>
</comment>
<dbReference type="GO" id="GO:0004519">
    <property type="term" value="F:endonuclease activity"/>
    <property type="evidence" value="ECO:0007669"/>
    <property type="project" value="InterPro"/>
</dbReference>
<evidence type="ECO:0000256" key="9">
    <source>
        <dbReference type="ARBA" id="ARBA00023116"/>
    </source>
</evidence>
<accession>A0A811T6F6</accession>
<dbReference type="NCBIfam" id="TIGR01443">
    <property type="entry name" value="intein_Cterm"/>
    <property type="match status" value="1"/>
</dbReference>
<dbReference type="InterPro" id="IPR030934">
    <property type="entry name" value="Intein_C"/>
</dbReference>
<evidence type="ECO:0000256" key="10">
    <source>
        <dbReference type="ARBA" id="ARBA00023285"/>
    </source>
</evidence>
<dbReference type="SUPFAM" id="SSF48168">
    <property type="entry name" value="R1 subunit of ribonucleotide reductase, N-terminal domain"/>
    <property type="match status" value="1"/>
</dbReference>
<dbReference type="InterPro" id="IPR004042">
    <property type="entry name" value="Intein_endonuc_central"/>
</dbReference>
<dbReference type="EC" id="1.17.4.1" evidence="2 12"/>
<comment type="similarity">
    <text evidence="12">Belongs to the ribonucleoside diphosphate reductase large chain family.</text>
</comment>
<dbReference type="Pfam" id="PF03477">
    <property type="entry name" value="ATP-cone"/>
    <property type="match status" value="1"/>
</dbReference>
<keyword evidence="10" id="KW-0170">Cobalt</keyword>
<proteinExistence type="inferred from homology"/>
<dbReference type="Pfam" id="PF00317">
    <property type="entry name" value="Ribonuc_red_lgN"/>
    <property type="match status" value="1"/>
</dbReference>
<keyword evidence="4 11" id="KW-0547">Nucleotide-binding</keyword>
<dbReference type="PANTHER" id="PTHR43371">
    <property type="entry name" value="VITAMIN B12-DEPENDENT RIBONUCLEOTIDE REDUCTASE"/>
    <property type="match status" value="1"/>
</dbReference>
<evidence type="ECO:0000256" key="6">
    <source>
        <dbReference type="ARBA" id="ARBA00022840"/>
    </source>
</evidence>
<dbReference type="CDD" id="cd00081">
    <property type="entry name" value="Hint"/>
    <property type="match status" value="1"/>
</dbReference>
<evidence type="ECO:0000256" key="11">
    <source>
        <dbReference type="PROSITE-ProRule" id="PRU00492"/>
    </source>
</evidence>
<evidence type="ECO:0000256" key="2">
    <source>
        <dbReference type="ARBA" id="ARBA00012274"/>
    </source>
</evidence>
<dbReference type="SUPFAM" id="SSF51998">
    <property type="entry name" value="PFL-like glycyl radical enzymes"/>
    <property type="match status" value="1"/>
</dbReference>
<evidence type="ECO:0000256" key="4">
    <source>
        <dbReference type="ARBA" id="ARBA00022741"/>
    </source>
</evidence>
<evidence type="ECO:0000256" key="12">
    <source>
        <dbReference type="RuleBase" id="RU003410"/>
    </source>
</evidence>
<evidence type="ECO:0000256" key="3">
    <source>
        <dbReference type="ARBA" id="ARBA00022628"/>
    </source>
</evidence>
<dbReference type="GO" id="GO:0031419">
    <property type="term" value="F:cobalamin binding"/>
    <property type="evidence" value="ECO:0007669"/>
    <property type="project" value="UniProtKB-KW"/>
</dbReference>
<sequence length="1036" mass="115547">MISAVLKRDGRVVSFNRLKIDAAILKAFDAVGEDTSPVSELAEKVAVKLEEKGGTLGVEEIQDVVEHVLIDAGFADVVKAYILYREKRSEIRRAKMFFGVRDELKLSVNAAKVLEKRYLLKDGRGSVTESPSQMFFRVAEAVDSNRGHASEFYEVMKNLQFLPNSPTLMNAGAPLGQLSACFVLPVNDSLESIFTAVKQMSIIQQSGGGTGFSFSHLRPRGDIVRSTHGVASGPVSFIRVFDTATDVIKQGGKRRGANMAVMHVSHPDIIEFITAKAKGVFTNFNFSVAVDDAFMKALEHGEAYALINPRNRRMVRSVDAGSLWNLIAEKAWECGDPGLIFIDEINRYNPTPELGEIESTNPCVAADTWIMTAEGARRVEELINKKFVAIVNGKKWKSSDKGFFKTGIKQIYRLKTKEGFELRLTSDHPVIKVKEMTRYRIETEWANIGNLIPGDNVIMNNHKDFDSWNGKYTKGEGYLIGLLLGDGTIKKDKIVLSSWGNGGATAVRSLVYDYAWNLPHRSDFRGWFAVKGRDEYRLSMGYLKKLARELGLNGKAITGEMEKSLPFCKGLLKGLFDADGSVQGNHLKGASIRLAQSNLRILKAVQRILLRLGIFSRIYSNRGKKGKSALPNGRGGIKEYSTKPKHELVISNESIYYFWEKIGLGDSEKMEKLENTIKNYKRKMNRERFVATVKEVTPEDVEEVYDVQIPGINAFDANGFIVHNCAEQPLLPYESCNLGSINLSKLVRNEEINWDLLSELVTTGVRFLDFVIDANRFPLKRIARVTRGNRKIGLGVMGFADMLVQLHIPYDSSEALKLAEQIMKHISKIAGETSMDLAEKYGDYPNIDRSMHRVRRRNATLTTIAPTGSLSIIANCSSGIEPIFAISFVRNILEGARLVEVNPYFKQIAKQRGFYSPSLMNKIARTGSVANMKDVPSDIQEVFKTAMDITTSAHVKMQAAFQKYTDNSVSKTINLPHDAGISDVKQAYILAFKLKCKGITVFRYGCKDEQVLYLGVSGVPVDPEYVGRCTRDDCAY</sequence>
<keyword evidence="9 12" id="KW-0215">Deoxyribonucleotide synthesis</keyword>
<dbReference type="SUPFAM" id="SSF55608">
    <property type="entry name" value="Homing endonucleases"/>
    <property type="match status" value="1"/>
</dbReference>
<dbReference type="InterPro" id="IPR050862">
    <property type="entry name" value="RdRp_reductase_class-2"/>
</dbReference>
<keyword evidence="8 12" id="KW-0560">Oxidoreductase</keyword>
<organism evidence="15 16">
    <name type="scientific">Candidatus Argoarchaeum ethanivorans</name>
    <dbReference type="NCBI Taxonomy" id="2608793"/>
    <lineage>
        <taxon>Archaea</taxon>
        <taxon>Methanobacteriati</taxon>
        <taxon>Methanobacteriota</taxon>
        <taxon>Stenosarchaea group</taxon>
        <taxon>Methanomicrobia</taxon>
        <taxon>Methanosarcinales</taxon>
        <taxon>Methanosarcinales incertae sedis</taxon>
        <taxon>GOM Arc I cluster</taxon>
        <taxon>Candidatus Argoarchaeum</taxon>
    </lineage>
</organism>
<dbReference type="Pfam" id="PF02867">
    <property type="entry name" value="Ribonuc_red_lgC"/>
    <property type="match status" value="2"/>
</dbReference>
<dbReference type="Gene3D" id="3.10.28.10">
    <property type="entry name" value="Homing endonucleases"/>
    <property type="match status" value="1"/>
</dbReference>
<dbReference type="EMBL" id="CAJHIQ010000020">
    <property type="protein sequence ID" value="CAD6492834.1"/>
    <property type="molecule type" value="Genomic_DNA"/>
</dbReference>
<feature type="domain" description="DOD-type homing endonuclease" evidence="13">
    <location>
        <begin position="479"/>
        <end position="614"/>
    </location>
</feature>
<dbReference type="AlphaFoldDB" id="A0A811T6F6"/>
<evidence type="ECO:0000259" key="14">
    <source>
        <dbReference type="PROSITE" id="PS51161"/>
    </source>
</evidence>
<dbReference type="PRINTS" id="PR00379">
    <property type="entry name" value="INTEIN"/>
</dbReference>